<dbReference type="Proteomes" id="UP000023152">
    <property type="component" value="Unassembled WGS sequence"/>
</dbReference>
<name>X6NRZ9_RETFI</name>
<reference evidence="2 3" key="1">
    <citation type="journal article" date="2013" name="Curr. Biol.">
        <title>The Genome of the Foraminiferan Reticulomyxa filosa.</title>
        <authorList>
            <person name="Glockner G."/>
            <person name="Hulsmann N."/>
            <person name="Schleicher M."/>
            <person name="Noegel A.A."/>
            <person name="Eichinger L."/>
            <person name="Gallinger C."/>
            <person name="Pawlowski J."/>
            <person name="Sierra R."/>
            <person name="Euteneuer U."/>
            <person name="Pillet L."/>
            <person name="Moustafa A."/>
            <person name="Platzer M."/>
            <person name="Groth M."/>
            <person name="Szafranski K."/>
            <person name="Schliwa M."/>
        </authorList>
    </citation>
    <scope>NUCLEOTIDE SEQUENCE [LARGE SCALE GENOMIC DNA]</scope>
</reference>
<protein>
    <submittedName>
        <fullName evidence="2">Uncharacterized protein</fullName>
    </submittedName>
</protein>
<evidence type="ECO:0000313" key="3">
    <source>
        <dbReference type="Proteomes" id="UP000023152"/>
    </source>
</evidence>
<keyword evidence="3" id="KW-1185">Reference proteome</keyword>
<keyword evidence="1" id="KW-0472">Membrane</keyword>
<evidence type="ECO:0000256" key="1">
    <source>
        <dbReference type="SAM" id="Phobius"/>
    </source>
</evidence>
<keyword evidence="1" id="KW-1133">Transmembrane helix</keyword>
<comment type="caution">
    <text evidence="2">The sequence shown here is derived from an EMBL/GenBank/DDBJ whole genome shotgun (WGS) entry which is preliminary data.</text>
</comment>
<organism evidence="2 3">
    <name type="scientific">Reticulomyxa filosa</name>
    <dbReference type="NCBI Taxonomy" id="46433"/>
    <lineage>
        <taxon>Eukaryota</taxon>
        <taxon>Sar</taxon>
        <taxon>Rhizaria</taxon>
        <taxon>Retaria</taxon>
        <taxon>Foraminifera</taxon>
        <taxon>Monothalamids</taxon>
        <taxon>Reticulomyxidae</taxon>
        <taxon>Reticulomyxa</taxon>
    </lineage>
</organism>
<keyword evidence="1" id="KW-0812">Transmembrane</keyword>
<sequence>MKINNQMQMIHAKYDYLYNVSYFFKKTYNIDYFMLTLLSFFSIISSKEKRIKMIHLCRRLTLNRNQNVHFFFHLRVCVAQKIYFQKILKVMIKTIHCKYRTVLLKEIISKKNVKPTNTANPFEMNNLMKNERKFFFSQYSTPHIQIKLTQKNRFIIRYLFSSKENFQLPIPSLNDHTKKKLKQCIWILFVKKQEKKSREIK</sequence>
<dbReference type="AlphaFoldDB" id="X6NRZ9"/>
<accession>X6NRZ9</accession>
<evidence type="ECO:0000313" key="2">
    <source>
        <dbReference type="EMBL" id="ETO28786.1"/>
    </source>
</evidence>
<feature type="transmembrane region" description="Helical" evidence="1">
    <location>
        <begin position="27"/>
        <end position="44"/>
    </location>
</feature>
<proteinExistence type="predicted"/>
<dbReference type="EMBL" id="ASPP01006463">
    <property type="protein sequence ID" value="ETO28786.1"/>
    <property type="molecule type" value="Genomic_DNA"/>
</dbReference>
<gene>
    <name evidence="2" type="ORF">RFI_08341</name>
</gene>